<reference evidence="1 2" key="1">
    <citation type="submission" date="2017-12" db="EMBL/GenBank/DDBJ databases">
        <title>Characterization of six clinical isolates of Enterochimera gen. nov., a novel genus of the Yersiniaciae family and the three species Enterochimera arupensis sp. nov., Enterochimera coloradensis sp. nov, and Enterochimera californica sp. nov.</title>
        <authorList>
            <person name="Rossi A."/>
            <person name="Fisher M."/>
        </authorList>
    </citation>
    <scope>NUCLEOTIDE SEQUENCE [LARGE SCALE GENOMIC DNA]</scope>
    <source>
        <strain evidence="2">2016-Iso4</strain>
    </source>
</reference>
<comment type="caution">
    <text evidence="1">The sequence shown here is derived from an EMBL/GenBank/DDBJ whole genome shotgun (WGS) entry which is preliminary data.</text>
</comment>
<organism evidence="1 2">
    <name type="scientific">Chimaeribacter coloradensis</name>
    <dbReference type="NCBI Taxonomy" id="2060068"/>
    <lineage>
        <taxon>Bacteria</taxon>
        <taxon>Pseudomonadati</taxon>
        <taxon>Pseudomonadota</taxon>
        <taxon>Gammaproteobacteria</taxon>
        <taxon>Enterobacterales</taxon>
        <taxon>Yersiniaceae</taxon>
        <taxon>Chimaeribacter</taxon>
    </lineage>
</organism>
<dbReference type="AlphaFoldDB" id="A0A2N5DXT6"/>
<sequence length="134" mass="15500">MKKHVEAIVPGEMLLVTFPIGDDNFTFYEENAKEIAKLSDDSRDSIIEIYTYARSLIQSYKGNNKLISEYEHIFLLMAEKTENEIYQKLYEAKRASLIDCAQGIKLIDSEVREVKDKGFKVIDQEVSRIESLIK</sequence>
<name>A0A2N5DXT6_9GAMM</name>
<gene>
    <name evidence="1" type="ORF">CYR32_15595</name>
</gene>
<evidence type="ECO:0000313" key="2">
    <source>
        <dbReference type="Proteomes" id="UP000234503"/>
    </source>
</evidence>
<dbReference type="Proteomes" id="UP000234503">
    <property type="component" value="Unassembled WGS sequence"/>
</dbReference>
<protein>
    <submittedName>
        <fullName evidence="1">Uncharacterized protein</fullName>
    </submittedName>
</protein>
<proteinExistence type="predicted"/>
<evidence type="ECO:0000313" key="1">
    <source>
        <dbReference type="EMBL" id="PLR32252.1"/>
    </source>
</evidence>
<dbReference type="OrthoDB" id="6636475at2"/>
<dbReference type="EMBL" id="PJZH01000019">
    <property type="protein sequence ID" value="PLR32252.1"/>
    <property type="molecule type" value="Genomic_DNA"/>
</dbReference>
<keyword evidence="2" id="KW-1185">Reference proteome</keyword>
<accession>A0A2N5DXT6</accession>